<dbReference type="EMBL" id="JAXCGZ010012176">
    <property type="protein sequence ID" value="KAK7073734.1"/>
    <property type="molecule type" value="Genomic_DNA"/>
</dbReference>
<name>A0AAN9A4C5_HALRR</name>
<accession>A0AAN9A4C5</accession>
<proteinExistence type="predicted"/>
<keyword evidence="2" id="KW-1185">Reference proteome</keyword>
<dbReference type="InterPro" id="IPR035437">
    <property type="entry name" value="SNase_OB-fold_sf"/>
</dbReference>
<dbReference type="AlphaFoldDB" id="A0AAN9A4C5"/>
<gene>
    <name evidence="1" type="ORF">SK128_010607</name>
</gene>
<evidence type="ECO:0000313" key="1">
    <source>
        <dbReference type="EMBL" id="KAK7073734.1"/>
    </source>
</evidence>
<comment type="caution">
    <text evidence="1">The sequence shown here is derived from an EMBL/GenBank/DDBJ whole genome shotgun (WGS) entry which is preliminary data.</text>
</comment>
<sequence>MKAKLSGVVAANLDWSPEDSYRFKELVEYRELVSVVTSIERETDTDELVLYLRLVDTSYPKVDVYIDNILIQENRARKLEL</sequence>
<protein>
    <submittedName>
        <fullName evidence="1">Uncharacterized protein</fullName>
    </submittedName>
</protein>
<organism evidence="1 2">
    <name type="scientific">Halocaridina rubra</name>
    <name type="common">Hawaiian red shrimp</name>
    <dbReference type="NCBI Taxonomy" id="373956"/>
    <lineage>
        <taxon>Eukaryota</taxon>
        <taxon>Metazoa</taxon>
        <taxon>Ecdysozoa</taxon>
        <taxon>Arthropoda</taxon>
        <taxon>Crustacea</taxon>
        <taxon>Multicrustacea</taxon>
        <taxon>Malacostraca</taxon>
        <taxon>Eumalacostraca</taxon>
        <taxon>Eucarida</taxon>
        <taxon>Decapoda</taxon>
        <taxon>Pleocyemata</taxon>
        <taxon>Caridea</taxon>
        <taxon>Atyoidea</taxon>
        <taxon>Atyidae</taxon>
        <taxon>Halocaridina</taxon>
    </lineage>
</organism>
<dbReference type="Gene3D" id="2.40.50.90">
    <property type="match status" value="1"/>
</dbReference>
<reference evidence="1 2" key="1">
    <citation type="submission" date="2023-11" db="EMBL/GenBank/DDBJ databases">
        <title>Halocaridina rubra genome assembly.</title>
        <authorList>
            <person name="Smith C."/>
        </authorList>
    </citation>
    <scope>NUCLEOTIDE SEQUENCE [LARGE SCALE GENOMIC DNA]</scope>
    <source>
        <strain evidence="1">EP-1</strain>
        <tissue evidence="1">Whole</tissue>
    </source>
</reference>
<evidence type="ECO:0000313" key="2">
    <source>
        <dbReference type="Proteomes" id="UP001381693"/>
    </source>
</evidence>
<dbReference type="Proteomes" id="UP001381693">
    <property type="component" value="Unassembled WGS sequence"/>
</dbReference>